<gene>
    <name evidence="1" type="ORF">UFOPK3376_02074</name>
</gene>
<proteinExistence type="predicted"/>
<name>A0A6J7EP29_9ZZZZ</name>
<accession>A0A6J7EP29</accession>
<reference evidence="1" key="1">
    <citation type="submission" date="2020-05" db="EMBL/GenBank/DDBJ databases">
        <authorList>
            <person name="Chiriac C."/>
            <person name="Salcher M."/>
            <person name="Ghai R."/>
            <person name="Kavagutti S V."/>
        </authorList>
    </citation>
    <scope>NUCLEOTIDE SEQUENCE</scope>
</reference>
<organism evidence="1">
    <name type="scientific">freshwater metagenome</name>
    <dbReference type="NCBI Taxonomy" id="449393"/>
    <lineage>
        <taxon>unclassified sequences</taxon>
        <taxon>metagenomes</taxon>
        <taxon>ecological metagenomes</taxon>
    </lineage>
</organism>
<dbReference type="AlphaFoldDB" id="A0A6J7EP29"/>
<evidence type="ECO:0000313" key="1">
    <source>
        <dbReference type="EMBL" id="CAB4885207.1"/>
    </source>
</evidence>
<protein>
    <submittedName>
        <fullName evidence="1">Unannotated protein</fullName>
    </submittedName>
</protein>
<sequence length="97" mass="10255">MKVTTVIRHLLEGDGLPGGPVPGQPGVNFNDKCKLPKPPKPPKIAICDIDRTSTTRKMIDPRTLAEHVRHGDVVPGGAVPGRPGFVFNDNCVAVAAP</sequence>
<dbReference type="EMBL" id="CAFBLP010000057">
    <property type="protein sequence ID" value="CAB4885207.1"/>
    <property type="molecule type" value="Genomic_DNA"/>
</dbReference>